<dbReference type="EMBL" id="CP097332">
    <property type="protein sequence ID" value="UQX86823.1"/>
    <property type="molecule type" value="Genomic_DNA"/>
</dbReference>
<dbReference type="PANTHER" id="PTHR12126:SF11">
    <property type="entry name" value="NADH DEHYDROGENASE [UBIQUINONE] 1 ALPHA SUBCOMPLEX SUBUNIT 9, MITOCHONDRIAL"/>
    <property type="match status" value="1"/>
</dbReference>
<dbReference type="CDD" id="cd05245">
    <property type="entry name" value="SDR_a2"/>
    <property type="match status" value="1"/>
</dbReference>
<evidence type="ECO:0000313" key="3">
    <source>
        <dbReference type="Proteomes" id="UP001056336"/>
    </source>
</evidence>
<accession>A0ABY4QSL0</accession>
<protein>
    <submittedName>
        <fullName evidence="2">SDR family oxidoreductase</fullName>
    </submittedName>
</protein>
<dbReference type="InterPro" id="IPR036291">
    <property type="entry name" value="NAD(P)-bd_dom_sf"/>
</dbReference>
<dbReference type="Pfam" id="PF11066">
    <property type="entry name" value="DUF2867"/>
    <property type="match status" value="1"/>
</dbReference>
<dbReference type="SUPFAM" id="SSF51735">
    <property type="entry name" value="NAD(P)-binding Rossmann-fold domains"/>
    <property type="match status" value="1"/>
</dbReference>
<feature type="domain" description="NAD(P)-binding" evidence="1">
    <location>
        <begin position="7"/>
        <end position="113"/>
    </location>
</feature>
<keyword evidence="3" id="KW-1185">Reference proteome</keyword>
<dbReference type="PANTHER" id="PTHR12126">
    <property type="entry name" value="NADH-UBIQUINONE OXIDOREDUCTASE 39 KDA SUBUNIT-RELATED"/>
    <property type="match status" value="1"/>
</dbReference>
<dbReference type="Pfam" id="PF13460">
    <property type="entry name" value="NAD_binding_10"/>
    <property type="match status" value="1"/>
</dbReference>
<evidence type="ECO:0000313" key="2">
    <source>
        <dbReference type="EMBL" id="UQX86823.1"/>
    </source>
</evidence>
<dbReference type="InterPro" id="IPR016040">
    <property type="entry name" value="NAD(P)-bd_dom"/>
</dbReference>
<organism evidence="2 3">
    <name type="scientific">Jatrophihabitans telluris</name>
    <dbReference type="NCBI Taxonomy" id="2038343"/>
    <lineage>
        <taxon>Bacteria</taxon>
        <taxon>Bacillati</taxon>
        <taxon>Actinomycetota</taxon>
        <taxon>Actinomycetes</taxon>
        <taxon>Jatrophihabitantales</taxon>
        <taxon>Jatrophihabitantaceae</taxon>
        <taxon>Jatrophihabitans</taxon>
    </lineage>
</organism>
<dbReference type="SUPFAM" id="SSF55961">
    <property type="entry name" value="Bet v1-like"/>
    <property type="match status" value="1"/>
</dbReference>
<dbReference type="Gene3D" id="3.40.50.720">
    <property type="entry name" value="NAD(P)-binding Rossmann-like Domain"/>
    <property type="match status" value="1"/>
</dbReference>
<dbReference type="Proteomes" id="UP001056336">
    <property type="component" value="Chromosome"/>
</dbReference>
<name>A0ABY4QSL0_9ACTN</name>
<dbReference type="RefSeq" id="WP_249769208.1">
    <property type="nucleotide sequence ID" value="NZ_CP097332.1"/>
</dbReference>
<sequence length="486" mass="53179">MRVLVSGATGYIGGRLVPQLIEAGHQVRAMTHTKGRLDGLPWADEVEIVTADAAEPEDLANAMHEVEVAYFLIHSIGTGSKFAEQDRVVAENFAASAERAGVGRIVYLGGLADENAAEVSEHLASRAEVGTIFLNSSVPAVVLRAAVIIGSGSASFEMLRYLTERLPAMITPKWLSTRIQPIAVRDVLRYLVAAAEFPAGINRTFDIGGPDVLTYREMMQRYAAVAGLHKRIIVGSPLLTPRLSSHWVGLITPVPAALARPLVQSLRTEVICREDDIADYVPDPPGGLLGFEDAVALALQRVREAKVTTRWTESGAVRAPSEPFPSDPDWAGGTLYTDERRRTVNGTPEQVWTGIERMGGEQDFYGLRSLWRVRGLADRVAGGPGLRPGRRDPNSLRVGDALDFWRVEEVAAPELLRLRAEMKLPGVAWLEFHVTPDGAQRSEITQRLTFYPRGIAGHLYWRAVAPSHPLIFSAMLRAVARRAESH</sequence>
<dbReference type="InterPro" id="IPR051207">
    <property type="entry name" value="ComplexI_NDUFA9_subunit"/>
</dbReference>
<reference evidence="2" key="1">
    <citation type="journal article" date="2018" name="Int. J. Syst. Evol. Microbiol.">
        <title>Jatrophihabitans telluris sp. nov., isolated from sediment soil of lava forest wetlands and the emended description of the genus Jatrophihabitans.</title>
        <authorList>
            <person name="Lee K.C."/>
            <person name="Suh M.K."/>
            <person name="Eom M.K."/>
            <person name="Kim K.K."/>
            <person name="Kim J.S."/>
            <person name="Kim D.S."/>
            <person name="Ko S.H."/>
            <person name="Shin Y.K."/>
            <person name="Lee J.S."/>
        </authorList>
    </citation>
    <scope>NUCLEOTIDE SEQUENCE</scope>
    <source>
        <strain evidence="2">N237</strain>
    </source>
</reference>
<proteinExistence type="predicted"/>
<dbReference type="InterPro" id="IPR021295">
    <property type="entry name" value="DUF2867"/>
</dbReference>
<gene>
    <name evidence="2" type="ORF">M6D93_10940</name>
</gene>
<reference evidence="2" key="2">
    <citation type="submission" date="2022-05" db="EMBL/GenBank/DDBJ databases">
        <authorList>
            <person name="Kim J.-S."/>
            <person name="Lee K."/>
            <person name="Suh M."/>
            <person name="Eom M."/>
            <person name="Kim J.-S."/>
            <person name="Kim D.-S."/>
            <person name="Ko S.-H."/>
            <person name="Shin Y."/>
            <person name="Lee J.-S."/>
        </authorList>
    </citation>
    <scope>NUCLEOTIDE SEQUENCE</scope>
    <source>
        <strain evidence="2">N237</strain>
    </source>
</reference>
<evidence type="ECO:0000259" key="1">
    <source>
        <dbReference type="Pfam" id="PF13460"/>
    </source>
</evidence>